<comment type="caution">
    <text evidence="7">The sequence shown here is derived from an EMBL/GenBank/DDBJ whole genome shotgun (WGS) entry which is preliminary data.</text>
</comment>
<feature type="domain" description="Major facilitator superfamily (MFS) profile" evidence="6">
    <location>
        <begin position="243"/>
        <end position="424"/>
    </location>
</feature>
<dbReference type="InterPro" id="IPR011701">
    <property type="entry name" value="MFS"/>
</dbReference>
<dbReference type="PROSITE" id="PS50850">
    <property type="entry name" value="MFS"/>
    <property type="match status" value="1"/>
</dbReference>
<feature type="transmembrane region" description="Helical" evidence="5">
    <location>
        <begin position="98"/>
        <end position="118"/>
    </location>
</feature>
<dbReference type="Pfam" id="PF07690">
    <property type="entry name" value="MFS_1"/>
    <property type="match status" value="1"/>
</dbReference>
<feature type="transmembrane region" description="Helical" evidence="5">
    <location>
        <begin position="245"/>
        <end position="268"/>
    </location>
</feature>
<evidence type="ECO:0000256" key="2">
    <source>
        <dbReference type="ARBA" id="ARBA00022692"/>
    </source>
</evidence>
<feature type="transmembrane region" description="Helical" evidence="5">
    <location>
        <begin position="36"/>
        <end position="59"/>
    </location>
</feature>
<feature type="transmembrane region" description="Helical" evidence="5">
    <location>
        <begin position="306"/>
        <end position="323"/>
    </location>
</feature>
<evidence type="ECO:0000256" key="4">
    <source>
        <dbReference type="ARBA" id="ARBA00023136"/>
    </source>
</evidence>
<evidence type="ECO:0000256" key="3">
    <source>
        <dbReference type="ARBA" id="ARBA00022989"/>
    </source>
</evidence>
<feature type="transmembrane region" description="Helical" evidence="5">
    <location>
        <begin position="65"/>
        <end position="86"/>
    </location>
</feature>
<evidence type="ECO:0000259" key="6">
    <source>
        <dbReference type="PROSITE" id="PS50850"/>
    </source>
</evidence>
<dbReference type="EMBL" id="JANRHA010000001">
    <property type="protein sequence ID" value="MDG3013199.1"/>
    <property type="molecule type" value="Genomic_DNA"/>
</dbReference>
<comment type="subcellular location">
    <subcellularLocation>
        <location evidence="1">Cell membrane</location>
        <topology evidence="1">Multi-pass membrane protein</topology>
    </subcellularLocation>
</comment>
<evidence type="ECO:0000256" key="1">
    <source>
        <dbReference type="ARBA" id="ARBA00004651"/>
    </source>
</evidence>
<dbReference type="InterPro" id="IPR036259">
    <property type="entry name" value="MFS_trans_sf"/>
</dbReference>
<keyword evidence="3 5" id="KW-1133">Transmembrane helix</keyword>
<feature type="transmembrane region" description="Helical" evidence="5">
    <location>
        <begin position="177"/>
        <end position="194"/>
    </location>
</feature>
<keyword evidence="8" id="KW-1185">Reference proteome</keyword>
<dbReference type="RefSeq" id="WP_332518976.1">
    <property type="nucleotide sequence ID" value="NZ_JANRHA010000001.1"/>
</dbReference>
<organism evidence="7 8">
    <name type="scientific">Speluncibacter jeojiensis</name>
    <dbReference type="NCBI Taxonomy" id="2710754"/>
    <lineage>
        <taxon>Bacteria</taxon>
        <taxon>Bacillati</taxon>
        <taxon>Actinomycetota</taxon>
        <taxon>Actinomycetes</taxon>
        <taxon>Mycobacteriales</taxon>
        <taxon>Speluncibacteraceae</taxon>
        <taxon>Speluncibacter</taxon>
    </lineage>
</organism>
<dbReference type="PANTHER" id="PTHR23542:SF1">
    <property type="entry name" value="MAJOR FACILITATOR SUPERFAMILY (MFS) PROFILE DOMAIN-CONTAINING PROTEIN"/>
    <property type="match status" value="1"/>
</dbReference>
<sequence length="424" mass="42450">MISSAVDTETDPDPDTERRTAVRPFRALTAAAGWSFYPVGLLARLPFAMLTLGITAYVATVRGSFADGGLAAGAYALAAAVGAAVTGAATDRFGQRRLLLVLAIINAAVVLGFVSVAGTAPLPLLVVAAAVVGATIPPVGPLARVRWAALVEDRVPPPHRARVFGTALSYESMADELTFMFGPALVGVLSALLFPSTPLLACVLIMLVFGGLFALHPTVAAAAHAGHGSGVERARLREFLLPARLLPVLGMLTIGSLFGALSTSVIAYAADNGSPSSGGIIYAGFGVGSALASLAMAAVPDRFALSLRWVVAAVCSVGCAALLPLASGAWVLAGMLALLGCAIGPVIVTLFGIGSRVAPAGRAGLQMTLLSGGIIAGNAIGAPIAGAVADSSGSSMAFLVVVASAGVLAALGFVHAVAARRRPE</sequence>
<protein>
    <submittedName>
        <fullName evidence="7">MFS transporter</fullName>
    </submittedName>
</protein>
<evidence type="ECO:0000313" key="8">
    <source>
        <dbReference type="Proteomes" id="UP001152755"/>
    </source>
</evidence>
<feature type="transmembrane region" description="Helical" evidence="5">
    <location>
        <begin position="365"/>
        <end position="389"/>
    </location>
</feature>
<keyword evidence="2 5" id="KW-0812">Transmembrane</keyword>
<dbReference type="GO" id="GO:0005886">
    <property type="term" value="C:plasma membrane"/>
    <property type="evidence" value="ECO:0007669"/>
    <property type="project" value="UniProtKB-SubCell"/>
</dbReference>
<dbReference type="AlphaFoldDB" id="A0A9X4LXP9"/>
<dbReference type="InterPro" id="IPR020846">
    <property type="entry name" value="MFS_dom"/>
</dbReference>
<dbReference type="PANTHER" id="PTHR23542">
    <property type="match status" value="1"/>
</dbReference>
<dbReference type="GO" id="GO:0022857">
    <property type="term" value="F:transmembrane transporter activity"/>
    <property type="evidence" value="ECO:0007669"/>
    <property type="project" value="InterPro"/>
</dbReference>
<gene>
    <name evidence="7" type="ORF">NVS88_01350</name>
</gene>
<feature type="transmembrane region" description="Helical" evidence="5">
    <location>
        <begin position="124"/>
        <end position="143"/>
    </location>
</feature>
<reference evidence="7" key="1">
    <citation type="submission" date="2022-08" db="EMBL/GenBank/DDBJ databases">
        <title>Genome analysis of Corynebacteriales strain.</title>
        <authorList>
            <person name="Lee S.D."/>
        </authorList>
    </citation>
    <scope>NUCLEOTIDE SEQUENCE</scope>
    <source>
        <strain evidence="7">D3-21</strain>
    </source>
</reference>
<keyword evidence="4 5" id="KW-0472">Membrane</keyword>
<feature type="transmembrane region" description="Helical" evidence="5">
    <location>
        <begin position="329"/>
        <end position="353"/>
    </location>
</feature>
<evidence type="ECO:0000313" key="7">
    <source>
        <dbReference type="EMBL" id="MDG3013199.1"/>
    </source>
</evidence>
<accession>A0A9X4LXP9</accession>
<name>A0A9X4LXP9_9ACTN</name>
<feature type="transmembrane region" description="Helical" evidence="5">
    <location>
        <begin position="395"/>
        <end position="418"/>
    </location>
</feature>
<dbReference type="SUPFAM" id="SSF103473">
    <property type="entry name" value="MFS general substrate transporter"/>
    <property type="match status" value="1"/>
</dbReference>
<feature type="transmembrane region" description="Helical" evidence="5">
    <location>
        <begin position="200"/>
        <end position="224"/>
    </location>
</feature>
<dbReference type="Gene3D" id="1.20.1250.20">
    <property type="entry name" value="MFS general substrate transporter like domains"/>
    <property type="match status" value="1"/>
</dbReference>
<proteinExistence type="predicted"/>
<dbReference type="Proteomes" id="UP001152755">
    <property type="component" value="Unassembled WGS sequence"/>
</dbReference>
<evidence type="ECO:0000256" key="5">
    <source>
        <dbReference type="SAM" id="Phobius"/>
    </source>
</evidence>
<feature type="transmembrane region" description="Helical" evidence="5">
    <location>
        <begin position="280"/>
        <end position="299"/>
    </location>
</feature>